<evidence type="ECO:0000313" key="3">
    <source>
        <dbReference type="Proteomes" id="UP000270296"/>
    </source>
</evidence>
<feature type="region of interest" description="Disordered" evidence="1">
    <location>
        <begin position="58"/>
        <end position="80"/>
    </location>
</feature>
<name>A0A183IG26_9BILA</name>
<dbReference type="AlphaFoldDB" id="A0A183IG26"/>
<sequence length="80" mass="8319">MNLEDKSAVVELAFDSVIFAPSVCGSTQRSLFAPAYLLGLVRCGGARSADVFQKAMTDSTGNATDSSAAMAHQTSEEVMG</sequence>
<dbReference type="Proteomes" id="UP000270296">
    <property type="component" value="Unassembled WGS sequence"/>
</dbReference>
<proteinExistence type="predicted"/>
<keyword evidence="3" id="KW-1185">Reference proteome</keyword>
<protein>
    <submittedName>
        <fullName evidence="4">Serpin domain-containing protein</fullName>
    </submittedName>
</protein>
<organism evidence="4">
    <name type="scientific">Soboliphyme baturini</name>
    <dbReference type="NCBI Taxonomy" id="241478"/>
    <lineage>
        <taxon>Eukaryota</taxon>
        <taxon>Metazoa</taxon>
        <taxon>Ecdysozoa</taxon>
        <taxon>Nematoda</taxon>
        <taxon>Enoplea</taxon>
        <taxon>Dorylaimia</taxon>
        <taxon>Dioctophymatida</taxon>
        <taxon>Dioctophymatoidea</taxon>
        <taxon>Soboliphymatidae</taxon>
        <taxon>Soboliphyme</taxon>
    </lineage>
</organism>
<dbReference type="WBParaSite" id="SBAD_0000269801-mRNA-1">
    <property type="protein sequence ID" value="SBAD_0000269801-mRNA-1"/>
    <property type="gene ID" value="SBAD_0000269801"/>
</dbReference>
<evidence type="ECO:0000313" key="4">
    <source>
        <dbReference type="WBParaSite" id="SBAD_0000269801-mRNA-1"/>
    </source>
</evidence>
<gene>
    <name evidence="2" type="ORF">SBAD_LOCUS2570</name>
</gene>
<evidence type="ECO:0000313" key="2">
    <source>
        <dbReference type="EMBL" id="VDO98119.1"/>
    </source>
</evidence>
<feature type="compositionally biased region" description="Polar residues" evidence="1">
    <location>
        <begin position="58"/>
        <end position="67"/>
    </location>
</feature>
<reference evidence="4" key="1">
    <citation type="submission" date="2016-06" db="UniProtKB">
        <authorList>
            <consortium name="WormBaseParasite"/>
        </authorList>
    </citation>
    <scope>IDENTIFICATION</scope>
</reference>
<evidence type="ECO:0000256" key="1">
    <source>
        <dbReference type="SAM" id="MobiDB-lite"/>
    </source>
</evidence>
<dbReference type="EMBL" id="UZAM01007291">
    <property type="protein sequence ID" value="VDO98119.1"/>
    <property type="molecule type" value="Genomic_DNA"/>
</dbReference>
<reference evidence="2 3" key="2">
    <citation type="submission" date="2018-11" db="EMBL/GenBank/DDBJ databases">
        <authorList>
            <consortium name="Pathogen Informatics"/>
        </authorList>
    </citation>
    <scope>NUCLEOTIDE SEQUENCE [LARGE SCALE GENOMIC DNA]</scope>
</reference>
<accession>A0A183IG26</accession>